<reference evidence="11 12" key="1">
    <citation type="submission" date="2014-09" db="EMBL/GenBank/DDBJ databases">
        <authorList>
            <person name="Martin A.A."/>
        </authorList>
    </citation>
    <scope>NUCLEOTIDE SEQUENCE</scope>
    <source>
        <strain evidence="12">ED321</strain>
        <strain evidence="11">ED321 Heterogonic</strain>
    </source>
</reference>
<accession>A0A090LD52</accession>
<keyword evidence="4" id="KW-0769">Symport</keyword>
<dbReference type="AlphaFoldDB" id="A0A090LD52"/>
<evidence type="ECO:0000313" key="12">
    <source>
        <dbReference type="Proteomes" id="UP000035682"/>
    </source>
</evidence>
<dbReference type="GO" id="GO:0005332">
    <property type="term" value="F:gamma-aminobutyric acid:sodium:chloride symporter activity"/>
    <property type="evidence" value="ECO:0007669"/>
    <property type="project" value="TreeGrafter"/>
</dbReference>
<feature type="transmembrane region" description="Helical" evidence="10">
    <location>
        <begin position="267"/>
        <end position="292"/>
    </location>
</feature>
<feature type="transmembrane region" description="Helical" evidence="10">
    <location>
        <begin position="156"/>
        <end position="175"/>
    </location>
</feature>
<dbReference type="OrthoDB" id="6581954at2759"/>
<dbReference type="STRING" id="34506.A0A090LD52"/>
<keyword evidence="7" id="KW-0479">Metal-binding</keyword>
<keyword evidence="6 10" id="KW-0472">Membrane</keyword>
<feature type="transmembrane region" description="Helical" evidence="10">
    <location>
        <begin position="369"/>
        <end position="393"/>
    </location>
</feature>
<evidence type="ECO:0000256" key="6">
    <source>
        <dbReference type="ARBA" id="ARBA00023136"/>
    </source>
</evidence>
<evidence type="ECO:0000256" key="3">
    <source>
        <dbReference type="ARBA" id="ARBA00022692"/>
    </source>
</evidence>
<feature type="disulfide bond" evidence="8">
    <location>
        <begin position="70"/>
        <end position="79"/>
    </location>
</feature>
<feature type="transmembrane region" description="Helical" evidence="10">
    <location>
        <begin position="327"/>
        <end position="348"/>
    </location>
</feature>
<evidence type="ECO:0000256" key="8">
    <source>
        <dbReference type="PIRSR" id="PIRSR600175-2"/>
    </source>
</evidence>
<dbReference type="RefSeq" id="XP_024505268.1">
    <property type="nucleotide sequence ID" value="XM_024651608.1"/>
</dbReference>
<dbReference type="GeneID" id="36378432"/>
<gene>
    <name evidence="11 13 14" type="ORF">SRAE_2000073800</name>
</gene>
<feature type="compositionally biased region" description="Low complexity" evidence="9">
    <location>
        <begin position="616"/>
        <end position="630"/>
    </location>
</feature>
<proteinExistence type="predicted"/>
<keyword evidence="12" id="KW-1185">Reference proteome</keyword>
<evidence type="ECO:0000256" key="10">
    <source>
        <dbReference type="SAM" id="Phobius"/>
    </source>
</evidence>
<keyword evidence="3 10" id="KW-0812">Transmembrane</keyword>
<comment type="subcellular location">
    <subcellularLocation>
        <location evidence="1">Membrane</location>
        <topology evidence="1">Multi-pass membrane protein</topology>
    </subcellularLocation>
</comment>
<dbReference type="PROSITE" id="PS50267">
    <property type="entry name" value="NA_NEUROTRAN_SYMP_3"/>
    <property type="match status" value="1"/>
</dbReference>
<evidence type="ECO:0000256" key="9">
    <source>
        <dbReference type="SAM" id="MobiDB-lite"/>
    </source>
</evidence>
<dbReference type="CTD" id="36378432"/>
<evidence type="ECO:0000256" key="7">
    <source>
        <dbReference type="PIRSR" id="PIRSR600175-1"/>
    </source>
</evidence>
<dbReference type="PRINTS" id="PR00176">
    <property type="entry name" value="NANEUSMPORT"/>
</dbReference>
<evidence type="ECO:0000313" key="13">
    <source>
        <dbReference type="WBParaSite" id="SRAE_2000073800.1"/>
    </source>
</evidence>
<keyword evidence="5 10" id="KW-1133">Transmembrane helix</keyword>
<dbReference type="PANTHER" id="PTHR11616">
    <property type="entry name" value="SODIUM/CHLORIDE DEPENDENT TRANSPORTER"/>
    <property type="match status" value="1"/>
</dbReference>
<dbReference type="Pfam" id="PF00209">
    <property type="entry name" value="SNF"/>
    <property type="match status" value="1"/>
</dbReference>
<dbReference type="EMBL" id="LN609529">
    <property type="protein sequence ID" value="CEF66068.1"/>
    <property type="molecule type" value="Genomic_DNA"/>
</dbReference>
<evidence type="ECO:0000256" key="2">
    <source>
        <dbReference type="ARBA" id="ARBA00022448"/>
    </source>
</evidence>
<dbReference type="Proteomes" id="UP000035682">
    <property type="component" value="Unplaced"/>
</dbReference>
<feature type="binding site" evidence="7">
    <location>
        <position position="339"/>
    </location>
    <ligand>
        <name>Na(+)</name>
        <dbReference type="ChEBI" id="CHEBI:29101"/>
        <label>1</label>
    </ligand>
</feature>
<feature type="binding site" evidence="7">
    <location>
        <position position="242"/>
    </location>
    <ligand>
        <name>Na(+)</name>
        <dbReference type="ChEBI" id="CHEBI:29101"/>
        <label>1</label>
    </ligand>
</feature>
<evidence type="ECO:0000256" key="1">
    <source>
        <dbReference type="ARBA" id="ARBA00004141"/>
    </source>
</evidence>
<protein>
    <submittedName>
        <fullName evidence="11 13">Sodium-dependent dopamine transporter</fullName>
    </submittedName>
</protein>
<feature type="compositionally biased region" description="Basic residues" evidence="9">
    <location>
        <begin position="555"/>
        <end position="583"/>
    </location>
</feature>
<name>A0A090LD52_STRRB</name>
<dbReference type="GO" id="GO:0005886">
    <property type="term" value="C:plasma membrane"/>
    <property type="evidence" value="ECO:0007669"/>
    <property type="project" value="TreeGrafter"/>
</dbReference>
<feature type="transmembrane region" description="Helical" evidence="10">
    <location>
        <begin position="454"/>
        <end position="476"/>
    </location>
</feature>
<dbReference type="Gene3D" id="1.20.1070.10">
    <property type="entry name" value="Rhodopsin 7-helix transmembrane proteins"/>
    <property type="match status" value="1"/>
</dbReference>
<feature type="transmembrane region" description="Helical" evidence="10">
    <location>
        <begin position="496"/>
        <end position="523"/>
    </location>
</feature>
<dbReference type="OMA" id="ANTTWIM"/>
<dbReference type="PANTHER" id="PTHR11616:SF326">
    <property type="entry name" value="SODIUM-DEPENDENT TRANSPORTER SNF-5"/>
    <property type="match status" value="1"/>
</dbReference>
<evidence type="ECO:0000256" key="5">
    <source>
        <dbReference type="ARBA" id="ARBA00022989"/>
    </source>
</evidence>
<keyword evidence="8" id="KW-1015">Disulfide bond</keyword>
<sequence>MLHFEMNYGQYSGSGCGTGFKKLFPVGQGIGWVMVLSSFLIGIYYIMIMTYILVYLFKIVIGQSYQYVSCDNSWNTLNCVSSFKDLDCLKNMTKNSNLKAIFLNNTCHYADNENDIVNIRKNYFNNINGSPTSATEEFFDRYILQRTNKFEDIGELNIKLLVSLIICWVIVFLLSWKGAKIMGKVSLFTSVFPYIVIVAFLFKAHGLDGAYDGMKYYILEPDFSRLLDYKTWLTASTQLIFSFSIGMGNMHTLASYNKKNHNVLIDVAIIGVADLFMSVVGGAVVFSILGFLAKKTGKIIPDVVTSGATLAFVVYPEATSLMQFSDVWTFCYFLMLFLLGVSTEICYIDLIVTAFYDTFQSTRKHRTKMVFITCFLMYLCGIIFCFNGGIYYFTIFNEYTTGFNLAFITLIELFAVTLIYGINKYMKDIRSMIGEPKNKFGAIFGPTGYWIRFCWLYVSPILLSIITIALLYSFFNEHPSYGHGDKAVIFPSIARYIGYTLTFSTLIPLIVFFFVNMFIYYSLGRNFKQLFKPLETWPSFGGEGKKLGSVNVKKDNKKKSSIKSKKSISKSKKNKSKSKKSKSKSKESISKSKKNKSKENDKSKRTKKQSKSLEMSSNSKPISKKLLSSK</sequence>
<feature type="region of interest" description="Disordered" evidence="9">
    <location>
        <begin position="551"/>
        <end position="630"/>
    </location>
</feature>
<dbReference type="InterPro" id="IPR000175">
    <property type="entry name" value="Na/ntran_symport"/>
</dbReference>
<evidence type="ECO:0000256" key="4">
    <source>
        <dbReference type="ARBA" id="ARBA00022847"/>
    </source>
</evidence>
<feature type="transmembrane region" description="Helical" evidence="10">
    <location>
        <begin position="227"/>
        <end position="247"/>
    </location>
</feature>
<feature type="transmembrane region" description="Helical" evidence="10">
    <location>
        <begin position="187"/>
        <end position="206"/>
    </location>
</feature>
<keyword evidence="2" id="KW-0813">Transport</keyword>
<dbReference type="WormBase" id="SRAE_2000073800">
    <property type="protein sequence ID" value="SRP07784"/>
    <property type="gene ID" value="WBGene00260938"/>
</dbReference>
<dbReference type="InterPro" id="IPR037272">
    <property type="entry name" value="SNS_sf"/>
</dbReference>
<feature type="transmembrane region" description="Helical" evidence="10">
    <location>
        <begin position="30"/>
        <end position="57"/>
    </location>
</feature>
<dbReference type="WBParaSite" id="SRAE_2000073800.1">
    <property type="protein sequence ID" value="SRAE_2000073800.1"/>
    <property type="gene ID" value="WBGene00260938"/>
</dbReference>
<evidence type="ECO:0000313" key="11">
    <source>
        <dbReference type="EMBL" id="CEF66068.1"/>
    </source>
</evidence>
<evidence type="ECO:0000313" key="14">
    <source>
        <dbReference type="WormBase" id="SRAE_2000073800"/>
    </source>
</evidence>
<dbReference type="GO" id="GO:0043005">
    <property type="term" value="C:neuron projection"/>
    <property type="evidence" value="ECO:0007669"/>
    <property type="project" value="TreeGrafter"/>
</dbReference>
<dbReference type="SUPFAM" id="SSF161070">
    <property type="entry name" value="SNF-like"/>
    <property type="match status" value="1"/>
</dbReference>
<keyword evidence="7" id="KW-0915">Sodium</keyword>
<feature type="transmembrane region" description="Helical" evidence="10">
    <location>
        <begin position="405"/>
        <end position="422"/>
    </location>
</feature>
<reference evidence="13" key="2">
    <citation type="submission" date="2020-12" db="UniProtKB">
        <authorList>
            <consortium name="WormBaseParasite"/>
        </authorList>
    </citation>
    <scope>IDENTIFICATION</scope>
</reference>
<feature type="transmembrane region" description="Helical" evidence="10">
    <location>
        <begin position="299"/>
        <end position="315"/>
    </location>
</feature>
<organism evidence="11">
    <name type="scientific">Strongyloides ratti</name>
    <name type="common">Parasitic roundworm</name>
    <dbReference type="NCBI Taxonomy" id="34506"/>
    <lineage>
        <taxon>Eukaryota</taxon>
        <taxon>Metazoa</taxon>
        <taxon>Ecdysozoa</taxon>
        <taxon>Nematoda</taxon>
        <taxon>Chromadorea</taxon>
        <taxon>Rhabditida</taxon>
        <taxon>Tylenchina</taxon>
        <taxon>Panagrolaimomorpha</taxon>
        <taxon>Strongyloidoidea</taxon>
        <taxon>Strongyloididae</taxon>
        <taxon>Strongyloides</taxon>
    </lineage>
</organism>
<dbReference type="GO" id="GO:0046872">
    <property type="term" value="F:metal ion binding"/>
    <property type="evidence" value="ECO:0007669"/>
    <property type="project" value="UniProtKB-KW"/>
</dbReference>